<evidence type="ECO:0000313" key="2">
    <source>
        <dbReference type="Proteomes" id="UP000251647"/>
    </source>
</evidence>
<accession>A0A2X1XPY3</accession>
<dbReference type="Proteomes" id="UP000251647">
    <property type="component" value="Unassembled WGS sequence"/>
</dbReference>
<reference evidence="1 2" key="1">
    <citation type="submission" date="2018-06" db="EMBL/GenBank/DDBJ databases">
        <authorList>
            <consortium name="Pathogen Informatics"/>
            <person name="Doyle S."/>
        </authorList>
    </citation>
    <scope>NUCLEOTIDE SEQUENCE [LARGE SCALE GENOMIC DNA]</scope>
    <source>
        <strain evidence="1 2">NCTC11647</strain>
    </source>
</reference>
<evidence type="ECO:0000313" key="1">
    <source>
        <dbReference type="EMBL" id="SPY44563.1"/>
    </source>
</evidence>
<sequence>MMSAKFAHFTAKVPTSHRGSMVTTTLQMLTRTTRIITAIILVIIR</sequence>
<proteinExistence type="predicted"/>
<gene>
    <name evidence="1" type="ORF">NCTC11647_03511</name>
</gene>
<dbReference type="EMBL" id="UATL01000005">
    <property type="protein sequence ID" value="SPY44563.1"/>
    <property type="molecule type" value="Genomic_DNA"/>
</dbReference>
<dbReference type="AlphaFoldDB" id="A0A2X1XPY3"/>
<organism evidence="1 2">
    <name type="scientific">Photobacterium damselae</name>
    <dbReference type="NCBI Taxonomy" id="38293"/>
    <lineage>
        <taxon>Bacteria</taxon>
        <taxon>Pseudomonadati</taxon>
        <taxon>Pseudomonadota</taxon>
        <taxon>Gammaproteobacteria</taxon>
        <taxon>Vibrionales</taxon>
        <taxon>Vibrionaceae</taxon>
        <taxon>Photobacterium</taxon>
    </lineage>
</organism>
<dbReference type="RefSeq" id="WP_153274600.1">
    <property type="nucleotide sequence ID" value="NZ_CP018298.1"/>
</dbReference>
<name>A0A2X1XPY3_PHODM</name>
<protein>
    <submittedName>
        <fullName evidence="1">Uncharacterized protein</fullName>
    </submittedName>
</protein>